<keyword evidence="7" id="KW-0067">ATP-binding</keyword>
<gene>
    <name evidence="13" type="ORF">niasHT_012026</name>
</gene>
<feature type="region of interest" description="Disordered" evidence="10">
    <location>
        <begin position="560"/>
        <end position="709"/>
    </location>
</feature>
<evidence type="ECO:0000256" key="7">
    <source>
        <dbReference type="ARBA" id="ARBA00022840"/>
    </source>
</evidence>
<evidence type="ECO:0000256" key="10">
    <source>
        <dbReference type="SAM" id="MobiDB-lite"/>
    </source>
</evidence>
<comment type="subcellular location">
    <subcellularLocation>
        <location evidence="1">Nucleus</location>
    </subcellularLocation>
</comment>
<protein>
    <recommendedName>
        <fullName evidence="3">polynucleotide adenylyltransferase</fullName>
        <ecNumber evidence="3">2.7.7.19</ecNumber>
    </recommendedName>
</protein>
<dbReference type="InterPro" id="IPR007012">
    <property type="entry name" value="PolA_pol_cen_dom"/>
</dbReference>
<dbReference type="Proteomes" id="UP001620626">
    <property type="component" value="Unassembled WGS sequence"/>
</dbReference>
<evidence type="ECO:0000256" key="1">
    <source>
        <dbReference type="ARBA" id="ARBA00004123"/>
    </source>
</evidence>
<evidence type="ECO:0000313" key="14">
    <source>
        <dbReference type="Proteomes" id="UP001620626"/>
    </source>
</evidence>
<feature type="compositionally biased region" description="Basic and acidic residues" evidence="10">
    <location>
        <begin position="729"/>
        <end position="743"/>
    </location>
</feature>
<keyword evidence="6" id="KW-0547">Nucleotide-binding</keyword>
<dbReference type="EMBL" id="JBICBT010000640">
    <property type="protein sequence ID" value="KAL3106653.1"/>
    <property type="molecule type" value="Genomic_DNA"/>
</dbReference>
<feature type="chain" id="PRO_5044817209" description="polynucleotide adenylyltransferase" evidence="11">
    <location>
        <begin position="18"/>
        <end position="1600"/>
    </location>
</feature>
<proteinExistence type="inferred from homology"/>
<comment type="catalytic activity">
    <reaction evidence="9">
        <text>RNA(n) + ATP = RNA(n)-3'-adenine ribonucleotide + diphosphate</text>
        <dbReference type="Rhea" id="RHEA:11332"/>
        <dbReference type="Rhea" id="RHEA-COMP:14527"/>
        <dbReference type="Rhea" id="RHEA-COMP:17347"/>
        <dbReference type="ChEBI" id="CHEBI:30616"/>
        <dbReference type="ChEBI" id="CHEBI:33019"/>
        <dbReference type="ChEBI" id="CHEBI:140395"/>
        <dbReference type="ChEBI" id="CHEBI:173115"/>
        <dbReference type="EC" id="2.7.7.19"/>
    </reaction>
</comment>
<comment type="caution">
    <text evidence="13">The sequence shown here is derived from an EMBL/GenBank/DDBJ whole genome shotgun (WGS) entry which is preliminary data.</text>
</comment>
<feature type="compositionally biased region" description="Basic and acidic residues" evidence="10">
    <location>
        <begin position="686"/>
        <end position="709"/>
    </location>
</feature>
<evidence type="ECO:0000256" key="8">
    <source>
        <dbReference type="ARBA" id="ARBA00023242"/>
    </source>
</evidence>
<keyword evidence="5" id="KW-0808">Transferase</keyword>
<dbReference type="Pfam" id="PF04928">
    <property type="entry name" value="PAP_central"/>
    <property type="match status" value="1"/>
</dbReference>
<feature type="signal peptide" evidence="11">
    <location>
        <begin position="1"/>
        <end position="17"/>
    </location>
</feature>
<evidence type="ECO:0000256" key="6">
    <source>
        <dbReference type="ARBA" id="ARBA00022741"/>
    </source>
</evidence>
<comment type="similarity">
    <text evidence="2">Belongs to the poly(A) polymerase family.</text>
</comment>
<evidence type="ECO:0000313" key="13">
    <source>
        <dbReference type="EMBL" id="KAL3106653.1"/>
    </source>
</evidence>
<dbReference type="SUPFAM" id="SSF81631">
    <property type="entry name" value="PAP/OAS1 substrate-binding domain"/>
    <property type="match status" value="1"/>
</dbReference>
<feature type="compositionally biased region" description="Basic and acidic residues" evidence="10">
    <location>
        <begin position="560"/>
        <end position="679"/>
    </location>
</feature>
<feature type="domain" description="Poly(A) polymerase central" evidence="12">
    <location>
        <begin position="1364"/>
        <end position="1507"/>
    </location>
</feature>
<sequence>MIILLFIITHQLPESFCAPGGQITKVVSNLFHGCRFLVNPCGGAQHDILDNFYMEYFDPNSNNENEIRQQTEIYTLLYMLHWKLEQNSELLNKLIYEGKSDGEMGKEKKRMNLFETIRNRLNNLHVHGPMTYRSSLNESANDFYAKIMCKLLKIKHEIFRALSANRNDDSFIESVPKCNNLENSLASVQRNKEQILEWMLSDMMHFFLKRKKLNKFLKEVTMRNDETEKRQIMRKFTCLFGVPRMAMICNYFGEILQFFCVQDLNFYTYLYTQFFEEPTKLGKWRVKIIMDKFLYDEWAKKTFDAELFVVKQIMTANGNEWDEIGQKRAFIVDELLNCWVFYADLFWFKERIIRAKIGQFARESKGKTDKMKKLLLNEQLVDDGRDKSPSLFWENGPEDVTLLRALSICIEEKFAKIHRIEAMENEKAKLKSLKMFSETFLGKFVLCLGDNLKQKKKDKLVTKMHFDKIGQIIGDQSQNGDENRKVFANYERKLNNLLTKDESKQISQILATENNFYSTNEKFNSSDDEEKEENFADAFENFNGKNDKTEDKMKDKEIFKNIENENENRNGKNEKENREKDEKEEKENGEKENRKKVEKENGEKENREKDEKENGEKENREKDEKEEKENGEKENREKDEKENGEKENREKDEKENGEKENRKKENREKDEKENGEKDGTSNGQRNEFEKVKNSENFESHLPEAEEIKMNKKKYFIKSKRNYSKMRKNIKEKENEQKSAKNAEENPLALTPKSQTAKNDENKMDLKKNGGDKGLNINANLSPISLNRSKSAKYYLPFRPMDNETSDFFEFKVRKASKFSDDVFLYSMYEQLIDLIGQGNSEKIGKIENPMIKSLLRVIDIGIYVNEIYHRIDAKKRLKGILENNLAQLNPIRICHGFDGILATISEIDLSKGADAKNWLKKLHLGLRQIENGTNSAEKGKNEDELEDEIRAISNQIHTRKFAKFVLIAEQKNSPINWEKTDEKRKMQILLTIMKTENEKKQNKDGQNEVEEEKVGRNLVKNFEQFKNKYKKMDRQRKLDKSLLTQYQNDNSLLQFVEEGIRKEFLGAEIERFAEDLQEIKFTENKIKEKIMLPHLKKNKFKENNDFFTKALNELQQIFEEWSDEARLQVTGALMIKYENESFSPICFLPGEFNRAKIFGNLICDYKKRTLCQDESLCCIFCKNLNVSLVQKFEKDPLLSVPTLKIILMTVQINIQFITVPTLKHLPIGNFNGTQIRRISKIFVENIKNLLENDNFDECQHNFELKKLNEEKYKLTKQLSNASEEKSDEITEKIENTKKLEDLLTKFCQNALNNREKVKELKAMLAILMEFGNDIKVLENIWPSNEEIYKEKVVEIKKRSDLKVFVQSLAYLEKWAIDNYIFNSELGYLDSNILKIMLSKVFAIYPNSSALFIIHKFFLTFSLWHWPLPVQLEQLTYEQSGELLMMWSPGREWVQKKQSLKSKSLRKRHQRILTMPIIGPMFPQQNLGHKINSLTAKVIQRKMQEALEQTLGEENSGTIIEPLEPTKFSAMYTVFIHFICTCPHFIVENFCDFVRIQISQELPNFIHGILGDYVDYLHYYPANLNITQNFGANENKQGNSQ</sequence>
<evidence type="ECO:0000256" key="2">
    <source>
        <dbReference type="ARBA" id="ARBA00010912"/>
    </source>
</evidence>
<accession>A0ABD2KUR4</accession>
<organism evidence="13 14">
    <name type="scientific">Heterodera trifolii</name>
    <dbReference type="NCBI Taxonomy" id="157864"/>
    <lineage>
        <taxon>Eukaryota</taxon>
        <taxon>Metazoa</taxon>
        <taxon>Ecdysozoa</taxon>
        <taxon>Nematoda</taxon>
        <taxon>Chromadorea</taxon>
        <taxon>Rhabditida</taxon>
        <taxon>Tylenchina</taxon>
        <taxon>Tylenchomorpha</taxon>
        <taxon>Tylenchoidea</taxon>
        <taxon>Heteroderidae</taxon>
        <taxon>Heteroderinae</taxon>
        <taxon>Heterodera</taxon>
    </lineage>
</organism>
<feature type="region of interest" description="Disordered" evidence="10">
    <location>
        <begin position="729"/>
        <end position="770"/>
    </location>
</feature>
<dbReference type="PANTHER" id="PTHR10682">
    <property type="entry name" value="POLY A POLYMERASE"/>
    <property type="match status" value="1"/>
</dbReference>
<dbReference type="GO" id="GO:0006397">
    <property type="term" value="P:mRNA processing"/>
    <property type="evidence" value="ECO:0007669"/>
    <property type="project" value="UniProtKB-KW"/>
</dbReference>
<evidence type="ECO:0000259" key="12">
    <source>
        <dbReference type="Pfam" id="PF04928"/>
    </source>
</evidence>
<dbReference type="PANTHER" id="PTHR10682:SF10">
    <property type="entry name" value="POLYNUCLEOTIDE ADENYLYLTRANSFERASE"/>
    <property type="match status" value="1"/>
</dbReference>
<evidence type="ECO:0000256" key="3">
    <source>
        <dbReference type="ARBA" id="ARBA00012388"/>
    </source>
</evidence>
<feature type="compositionally biased region" description="Basic and acidic residues" evidence="10">
    <location>
        <begin position="757"/>
        <end position="770"/>
    </location>
</feature>
<dbReference type="GO" id="GO:0005524">
    <property type="term" value="F:ATP binding"/>
    <property type="evidence" value="ECO:0007669"/>
    <property type="project" value="UniProtKB-KW"/>
</dbReference>
<keyword evidence="8" id="KW-0539">Nucleus</keyword>
<keyword evidence="11" id="KW-0732">Signal</keyword>
<keyword evidence="14" id="KW-1185">Reference proteome</keyword>
<reference evidence="13 14" key="1">
    <citation type="submission" date="2024-10" db="EMBL/GenBank/DDBJ databases">
        <authorList>
            <person name="Kim D."/>
        </authorList>
    </citation>
    <scope>NUCLEOTIDE SEQUENCE [LARGE SCALE GENOMIC DNA]</scope>
    <source>
        <strain evidence="13">BH-2024</strain>
    </source>
</reference>
<dbReference type="GO" id="GO:0005634">
    <property type="term" value="C:nucleus"/>
    <property type="evidence" value="ECO:0007669"/>
    <property type="project" value="UniProtKB-SubCell"/>
</dbReference>
<dbReference type="Gene3D" id="1.10.1410.10">
    <property type="match status" value="1"/>
</dbReference>
<keyword evidence="4" id="KW-0507">mRNA processing</keyword>
<name>A0ABD2KUR4_9BILA</name>
<dbReference type="GO" id="GO:1990817">
    <property type="term" value="F:poly(A) RNA polymerase activity"/>
    <property type="evidence" value="ECO:0007669"/>
    <property type="project" value="UniProtKB-EC"/>
</dbReference>
<evidence type="ECO:0000256" key="5">
    <source>
        <dbReference type="ARBA" id="ARBA00022679"/>
    </source>
</evidence>
<dbReference type="EC" id="2.7.7.19" evidence="3"/>
<evidence type="ECO:0000256" key="11">
    <source>
        <dbReference type="SAM" id="SignalP"/>
    </source>
</evidence>
<evidence type="ECO:0000256" key="4">
    <source>
        <dbReference type="ARBA" id="ARBA00022664"/>
    </source>
</evidence>
<evidence type="ECO:0000256" key="9">
    <source>
        <dbReference type="ARBA" id="ARBA00048830"/>
    </source>
</evidence>